<organism evidence="1 2">
    <name type="scientific">Ladona fulva</name>
    <name type="common">Scarce chaser dragonfly</name>
    <name type="synonym">Libellula fulva</name>
    <dbReference type="NCBI Taxonomy" id="123851"/>
    <lineage>
        <taxon>Eukaryota</taxon>
        <taxon>Metazoa</taxon>
        <taxon>Ecdysozoa</taxon>
        <taxon>Arthropoda</taxon>
        <taxon>Hexapoda</taxon>
        <taxon>Insecta</taxon>
        <taxon>Pterygota</taxon>
        <taxon>Palaeoptera</taxon>
        <taxon>Odonata</taxon>
        <taxon>Epiprocta</taxon>
        <taxon>Anisoptera</taxon>
        <taxon>Libelluloidea</taxon>
        <taxon>Libellulidae</taxon>
        <taxon>Ladona</taxon>
    </lineage>
</organism>
<dbReference type="PANTHER" id="PTHR35841:SF1">
    <property type="entry name" value="PHOSPHONATES-BINDING PERIPLASMIC PROTEIN"/>
    <property type="match status" value="1"/>
</dbReference>
<sequence length="282" mass="31748">MSNKLKLRIITYLCPGHPVELYETLMSYLEEQIGCEALLIYESRSVKELRDREDPFTANLADLAFMTCEGFVSLEASRNEFMELLPVTPVFLHPKNPDGLKGYYADIIMHADRRKNVKTFLDLRGCSWAYSKQDSLSGSTIVLKKLKELGENASFFGNTLKSGSHLASVQMVLSKQADAACVDANTLAYNKKYLQDKGKDIEVLESLGPLPPYPIVANKRLPEPAKQRITEALLKLSGNKYWMESLKEFGVQGFTSNHKDSYLLQRDIEEGAKGLSLGIIYY</sequence>
<dbReference type="SUPFAM" id="SSF53850">
    <property type="entry name" value="Periplasmic binding protein-like II"/>
    <property type="match status" value="1"/>
</dbReference>
<reference evidence="1" key="2">
    <citation type="submission" date="2017-10" db="EMBL/GenBank/DDBJ databases">
        <title>Ladona fulva Genome sequencing and assembly.</title>
        <authorList>
            <person name="Murali S."/>
            <person name="Richards S."/>
            <person name="Bandaranaike D."/>
            <person name="Bellair M."/>
            <person name="Blankenburg K."/>
            <person name="Chao H."/>
            <person name="Dinh H."/>
            <person name="Doddapaneni H."/>
            <person name="Dugan-Rocha S."/>
            <person name="Elkadiri S."/>
            <person name="Gnanaolivu R."/>
            <person name="Hernandez B."/>
            <person name="Skinner E."/>
            <person name="Javaid M."/>
            <person name="Lee S."/>
            <person name="Li M."/>
            <person name="Ming W."/>
            <person name="Munidasa M."/>
            <person name="Muniz J."/>
            <person name="Nguyen L."/>
            <person name="Hughes D."/>
            <person name="Osuji N."/>
            <person name="Pu L.-L."/>
            <person name="Puazo M."/>
            <person name="Qu C."/>
            <person name="Quiroz J."/>
            <person name="Raj R."/>
            <person name="Weissenberger G."/>
            <person name="Xin Y."/>
            <person name="Zou X."/>
            <person name="Han Y."/>
            <person name="Worley K."/>
            <person name="Muzny D."/>
            <person name="Gibbs R."/>
        </authorList>
    </citation>
    <scope>NUCLEOTIDE SEQUENCE</scope>
    <source>
        <strain evidence="1">Sampled in the wild</strain>
    </source>
</reference>
<protein>
    <submittedName>
        <fullName evidence="1">Uncharacterized protein</fullName>
    </submittedName>
</protein>
<dbReference type="AlphaFoldDB" id="A0A8K0P595"/>
<comment type="caution">
    <text evidence="1">The sequence shown here is derived from an EMBL/GenBank/DDBJ whole genome shotgun (WGS) entry which is preliminary data.</text>
</comment>
<gene>
    <name evidence="1" type="ORF">J437_LFUL012681</name>
</gene>
<reference evidence="1" key="1">
    <citation type="submission" date="2013-04" db="EMBL/GenBank/DDBJ databases">
        <authorList>
            <person name="Qu J."/>
            <person name="Murali S.C."/>
            <person name="Bandaranaike D."/>
            <person name="Bellair M."/>
            <person name="Blankenburg K."/>
            <person name="Chao H."/>
            <person name="Dinh H."/>
            <person name="Doddapaneni H."/>
            <person name="Downs B."/>
            <person name="Dugan-Rocha S."/>
            <person name="Elkadiri S."/>
            <person name="Gnanaolivu R.D."/>
            <person name="Hernandez B."/>
            <person name="Javaid M."/>
            <person name="Jayaseelan J.C."/>
            <person name="Lee S."/>
            <person name="Li M."/>
            <person name="Ming W."/>
            <person name="Munidasa M."/>
            <person name="Muniz J."/>
            <person name="Nguyen L."/>
            <person name="Ongeri F."/>
            <person name="Osuji N."/>
            <person name="Pu L.-L."/>
            <person name="Puazo M."/>
            <person name="Qu C."/>
            <person name="Quiroz J."/>
            <person name="Raj R."/>
            <person name="Weissenberger G."/>
            <person name="Xin Y."/>
            <person name="Zou X."/>
            <person name="Han Y."/>
            <person name="Richards S."/>
            <person name="Worley K."/>
            <person name="Muzny D."/>
            <person name="Gibbs R."/>
        </authorList>
    </citation>
    <scope>NUCLEOTIDE SEQUENCE</scope>
    <source>
        <strain evidence="1">Sampled in the wild</strain>
    </source>
</reference>
<evidence type="ECO:0000313" key="1">
    <source>
        <dbReference type="EMBL" id="KAG8232788.1"/>
    </source>
</evidence>
<evidence type="ECO:0000313" key="2">
    <source>
        <dbReference type="Proteomes" id="UP000792457"/>
    </source>
</evidence>
<dbReference type="EMBL" id="KZ308652">
    <property type="protein sequence ID" value="KAG8232788.1"/>
    <property type="molecule type" value="Genomic_DNA"/>
</dbReference>
<keyword evidence="2" id="KW-1185">Reference proteome</keyword>
<dbReference type="Proteomes" id="UP000792457">
    <property type="component" value="Unassembled WGS sequence"/>
</dbReference>
<proteinExistence type="predicted"/>
<dbReference type="OrthoDB" id="5310573at2759"/>
<dbReference type="PANTHER" id="PTHR35841">
    <property type="entry name" value="PHOSPHONATES-BINDING PERIPLASMIC PROTEIN"/>
    <property type="match status" value="1"/>
</dbReference>
<dbReference type="Gene3D" id="3.40.190.10">
    <property type="entry name" value="Periplasmic binding protein-like II"/>
    <property type="match status" value="2"/>
</dbReference>
<name>A0A8K0P595_LADFU</name>
<dbReference type="Pfam" id="PF12974">
    <property type="entry name" value="Phosphonate-bd"/>
    <property type="match status" value="1"/>
</dbReference>
<accession>A0A8K0P595</accession>